<reference evidence="4" key="2">
    <citation type="submission" date="2024-04" db="EMBL/GenBank/DDBJ databases">
        <authorList>
            <person name="Chen Y."/>
            <person name="Shah S."/>
            <person name="Dougan E. K."/>
            <person name="Thang M."/>
            <person name="Chan C."/>
        </authorList>
    </citation>
    <scope>NUCLEOTIDE SEQUENCE [LARGE SCALE GENOMIC DNA]</scope>
</reference>
<gene>
    <name evidence="3" type="ORF">C1SCF055_LOCUS37380</name>
</gene>
<accession>A0A9P1DL51</accession>
<feature type="compositionally biased region" description="Polar residues" evidence="2">
    <location>
        <begin position="250"/>
        <end position="265"/>
    </location>
</feature>
<evidence type="ECO:0000256" key="1">
    <source>
        <dbReference type="ARBA" id="ARBA00008315"/>
    </source>
</evidence>
<dbReference type="EMBL" id="CAMXCT030005423">
    <property type="protein sequence ID" value="CAL4799621.1"/>
    <property type="molecule type" value="Genomic_DNA"/>
</dbReference>
<feature type="compositionally biased region" description="Low complexity" evidence="2">
    <location>
        <begin position="331"/>
        <end position="350"/>
    </location>
</feature>
<feature type="compositionally biased region" description="Basic and acidic residues" evidence="2">
    <location>
        <begin position="289"/>
        <end position="298"/>
    </location>
</feature>
<reference evidence="3" key="1">
    <citation type="submission" date="2022-10" db="EMBL/GenBank/DDBJ databases">
        <authorList>
            <person name="Chen Y."/>
            <person name="Dougan E. K."/>
            <person name="Chan C."/>
            <person name="Rhodes N."/>
            <person name="Thang M."/>
        </authorList>
    </citation>
    <scope>NUCLEOTIDE SEQUENCE</scope>
</reference>
<feature type="compositionally biased region" description="Basic residues" evidence="2">
    <location>
        <begin position="376"/>
        <end position="385"/>
    </location>
</feature>
<comment type="caution">
    <text evidence="3">The sequence shown here is derived from an EMBL/GenBank/DDBJ whole genome shotgun (WGS) entry which is preliminary data.</text>
</comment>
<keyword evidence="5" id="KW-0969">Cilium</keyword>
<dbReference type="AlphaFoldDB" id="A0A9P1DL51"/>
<evidence type="ECO:0000313" key="5">
    <source>
        <dbReference type="EMBL" id="CAL4799621.1"/>
    </source>
</evidence>
<evidence type="ECO:0000313" key="3">
    <source>
        <dbReference type="EMBL" id="CAI4012309.1"/>
    </source>
</evidence>
<sequence>MPVQLEAPQVARANERHEWEYGQRQHQAALRNIQNQVGRRTSTTSVQTCTRRFGDSYLRRAQVGRENRKLVEKLESIARGYGAWDPRAPPSKQDYIVTPGPFIVPRGEQGVSLAAPAKRVRSLNEPYRYRMQQVIMQENAQMVNRILSVGPTFNRKVEAQDFSRHRRAAQNLQRFVDRGTLPHKSLPALRVPRPSSTWTSQGLEALLVPGDLCRVGSAPVLSDASHERSWEESAGTNATEGGRSEGAVTASVTDQGSSGAGTNATEGGRSEGAVTASVTDQGSPGARTPEVRSPDRAARGLSLNPQASFSNGMSGGPFDRDHPMERRQWLSSDVGAGGSSVSPASPSGPGDKSEAGYSDNWDEESPKSQPSPGSTRSRRPRNGNL</sequence>
<keyword evidence="6" id="KW-1185">Reference proteome</keyword>
<keyword evidence="5" id="KW-0966">Cell projection</keyword>
<dbReference type="InterPro" id="IPR029488">
    <property type="entry name" value="Hmw/CFAP97"/>
</dbReference>
<dbReference type="Pfam" id="PF13879">
    <property type="entry name" value="Hmw_CFAP97"/>
    <property type="match status" value="1"/>
</dbReference>
<evidence type="ECO:0000313" key="4">
    <source>
        <dbReference type="EMBL" id="CAL1165684.1"/>
    </source>
</evidence>
<dbReference type="EMBL" id="CAMXCT010005423">
    <property type="protein sequence ID" value="CAI4012309.1"/>
    <property type="molecule type" value="Genomic_DNA"/>
</dbReference>
<organism evidence="3">
    <name type="scientific">Cladocopium goreaui</name>
    <dbReference type="NCBI Taxonomy" id="2562237"/>
    <lineage>
        <taxon>Eukaryota</taxon>
        <taxon>Sar</taxon>
        <taxon>Alveolata</taxon>
        <taxon>Dinophyceae</taxon>
        <taxon>Suessiales</taxon>
        <taxon>Symbiodiniaceae</taxon>
        <taxon>Cladocopium</taxon>
    </lineage>
</organism>
<comment type="similarity">
    <text evidence="1">Belongs to the CFAP97 family.</text>
</comment>
<evidence type="ECO:0000313" key="6">
    <source>
        <dbReference type="Proteomes" id="UP001152797"/>
    </source>
</evidence>
<feature type="compositionally biased region" description="Basic and acidic residues" evidence="2">
    <location>
        <begin position="318"/>
        <end position="328"/>
    </location>
</feature>
<keyword evidence="5" id="KW-0282">Flagellum</keyword>
<evidence type="ECO:0000256" key="2">
    <source>
        <dbReference type="SAM" id="MobiDB-lite"/>
    </source>
</evidence>
<feature type="region of interest" description="Disordered" evidence="2">
    <location>
        <begin position="220"/>
        <end position="385"/>
    </location>
</feature>
<proteinExistence type="inferred from homology"/>
<name>A0A9P1DL51_9DINO</name>
<feature type="compositionally biased region" description="Polar residues" evidence="2">
    <location>
        <begin position="303"/>
        <end position="312"/>
    </location>
</feature>
<dbReference type="EMBL" id="CAMXCT020005423">
    <property type="protein sequence ID" value="CAL1165684.1"/>
    <property type="molecule type" value="Genomic_DNA"/>
</dbReference>
<dbReference type="OrthoDB" id="10615553at2759"/>
<protein>
    <submittedName>
        <fullName evidence="5">Cilia- and flagella-associated protein 97</fullName>
    </submittedName>
</protein>
<dbReference type="Proteomes" id="UP001152797">
    <property type="component" value="Unassembled WGS sequence"/>
</dbReference>